<accession>A0AAE9L731</accession>
<dbReference type="InterPro" id="IPR028964">
    <property type="entry name" value="Imm8"/>
</dbReference>
<dbReference type="EMBL" id="CP097770">
    <property type="protein sequence ID" value="URJ50897.1"/>
    <property type="molecule type" value="Genomic_DNA"/>
</dbReference>
<dbReference type="AlphaFoldDB" id="A0AAE9L731"/>
<evidence type="ECO:0000313" key="1">
    <source>
        <dbReference type="EMBL" id="URJ50897.1"/>
    </source>
</evidence>
<dbReference type="Pfam" id="PF15586">
    <property type="entry name" value="Imm8"/>
    <property type="match status" value="1"/>
</dbReference>
<sequence length="121" mass="13761">MLIIKALTKMFEDWGEDIDDFYITYNIDIGPSEINGASDMFSFELIRPKRLARMTGQGDIIIGHGHFIARDFNEIILEATLNRIINKCVDDDMNKAYKNLSAFSLGDGRIINNIPGNQNYI</sequence>
<reference evidence="1" key="1">
    <citation type="submission" date="2022-11" db="EMBL/GenBank/DDBJ databases">
        <authorList>
            <person name="Vasilchenko N.G."/>
            <person name="Prazdnova E.V."/>
            <person name="Gorovtsov A.V."/>
            <person name="Chistyakov V.A."/>
            <person name="Pak M.L."/>
        </authorList>
    </citation>
    <scope>NUCLEOTIDE SEQUENCE</scope>
    <source>
        <strain evidence="1">R 4.5</strain>
    </source>
</reference>
<evidence type="ECO:0000313" key="2">
    <source>
        <dbReference type="Proteomes" id="UP001055784"/>
    </source>
</evidence>
<protein>
    <submittedName>
        <fullName evidence="1">Imm8 family immunity protein</fullName>
    </submittedName>
</protein>
<dbReference type="RefSeq" id="WP_250260747.1">
    <property type="nucleotide sequence ID" value="NZ_CP097770.1"/>
</dbReference>
<dbReference type="Proteomes" id="UP001055784">
    <property type="component" value="Chromosome"/>
</dbReference>
<name>A0AAE9L731_PAEPO</name>
<organism evidence="1 2">
    <name type="scientific">Paenibacillus polymyxa</name>
    <name type="common">Bacillus polymyxa</name>
    <dbReference type="NCBI Taxonomy" id="1406"/>
    <lineage>
        <taxon>Bacteria</taxon>
        <taxon>Bacillati</taxon>
        <taxon>Bacillota</taxon>
        <taxon>Bacilli</taxon>
        <taxon>Bacillales</taxon>
        <taxon>Paenibacillaceae</taxon>
        <taxon>Paenibacillus</taxon>
    </lineage>
</organism>
<proteinExistence type="predicted"/>
<gene>
    <name evidence="1" type="ORF">MF626_000277</name>
</gene>